<evidence type="ECO:0000313" key="1">
    <source>
        <dbReference type="EMBL" id="PIT70714.1"/>
    </source>
</evidence>
<dbReference type="Proteomes" id="UP000230791">
    <property type="component" value="Unassembled WGS sequence"/>
</dbReference>
<evidence type="ECO:0000313" key="2">
    <source>
        <dbReference type="Proteomes" id="UP000230791"/>
    </source>
</evidence>
<reference evidence="1 2" key="1">
    <citation type="submission" date="2017-06" db="EMBL/GenBank/DDBJ databases">
        <title>Draft genome of Bartonella tribocorum C635.</title>
        <authorList>
            <person name="Hadjadj L."/>
            <person name="Jiyipong T."/>
            <person name="Diene S.M."/>
            <person name="Morand S."/>
            <person name="Rolain J.-M."/>
        </authorList>
    </citation>
    <scope>NUCLEOTIDE SEQUENCE [LARGE SCALE GENOMIC DNA]</scope>
    <source>
        <strain evidence="1 2">C635</strain>
    </source>
</reference>
<sequence>MTSGFAQFDSRFCINLFFFEGFLRGLKGSSKTFQRSFKDSLMSLYFPLLKVTIFDDQSLSWNHII</sequence>
<gene>
    <name evidence="1" type="ORF">CEV08_02905</name>
</gene>
<comment type="caution">
    <text evidence="1">The sequence shown here is derived from an EMBL/GenBank/DDBJ whole genome shotgun (WGS) entry which is preliminary data.</text>
</comment>
<dbReference type="AlphaFoldDB" id="A0A2M6UX96"/>
<name>A0A2M6UX96_9HYPH</name>
<accession>A0A2M6UX96</accession>
<dbReference type="EMBL" id="NJPP01000004">
    <property type="protein sequence ID" value="PIT70714.1"/>
    <property type="molecule type" value="Genomic_DNA"/>
</dbReference>
<proteinExistence type="predicted"/>
<organism evidence="1 2">
    <name type="scientific">Bartonella tribocorum</name>
    <dbReference type="NCBI Taxonomy" id="85701"/>
    <lineage>
        <taxon>Bacteria</taxon>
        <taxon>Pseudomonadati</taxon>
        <taxon>Pseudomonadota</taxon>
        <taxon>Alphaproteobacteria</taxon>
        <taxon>Hyphomicrobiales</taxon>
        <taxon>Bartonellaceae</taxon>
        <taxon>Bartonella</taxon>
    </lineage>
</organism>
<protein>
    <submittedName>
        <fullName evidence="1">Uncharacterized protein</fullName>
    </submittedName>
</protein>